<reference evidence="2 3" key="1">
    <citation type="submission" date="2015-09" db="EMBL/GenBank/DDBJ databases">
        <title>Genome announcement of multiple Pseudomonas syringae strains.</title>
        <authorList>
            <person name="Thakur S."/>
            <person name="Wang P.W."/>
            <person name="Gong Y."/>
            <person name="Weir B.S."/>
            <person name="Guttman D.S."/>
        </authorList>
    </citation>
    <scope>NUCLEOTIDE SEQUENCE [LARGE SCALE GENOMIC DNA]</scope>
    <source>
        <strain evidence="2 3">ICMP4303</strain>
    </source>
</reference>
<proteinExistence type="predicted"/>
<dbReference type="SUPFAM" id="SSF53850">
    <property type="entry name" value="Periplasmic binding protein-like II"/>
    <property type="match status" value="1"/>
</dbReference>
<dbReference type="Pfam" id="PF13416">
    <property type="entry name" value="SBP_bac_8"/>
    <property type="match status" value="1"/>
</dbReference>
<evidence type="ECO:0000313" key="3">
    <source>
        <dbReference type="Proteomes" id="UP000050425"/>
    </source>
</evidence>
<dbReference type="PROSITE" id="PS51318">
    <property type="entry name" value="TAT"/>
    <property type="match status" value="1"/>
</dbReference>
<dbReference type="PANTHER" id="PTHR30222">
    <property type="entry name" value="SPERMIDINE/PUTRESCINE-BINDING PERIPLASMIC PROTEIN"/>
    <property type="match status" value="1"/>
</dbReference>
<gene>
    <name evidence="2" type="ORF">ALO88_00025</name>
</gene>
<dbReference type="PANTHER" id="PTHR30222:SF2">
    <property type="entry name" value="ABC TRANSPORTER SUBSTRATE-BINDING PROTEIN"/>
    <property type="match status" value="1"/>
</dbReference>
<dbReference type="InterPro" id="IPR006311">
    <property type="entry name" value="TAT_signal"/>
</dbReference>
<organism evidence="2 3">
    <name type="scientific">Pseudomonas syringae pv. antirrhini</name>
    <dbReference type="NCBI Taxonomy" id="251702"/>
    <lineage>
        <taxon>Bacteria</taxon>
        <taxon>Pseudomonadati</taxon>
        <taxon>Pseudomonadota</taxon>
        <taxon>Gammaproteobacteria</taxon>
        <taxon>Pseudomonadales</taxon>
        <taxon>Pseudomonadaceae</taxon>
        <taxon>Pseudomonas</taxon>
    </lineage>
</organism>
<accession>A0A0N8QQB7</accession>
<protein>
    <submittedName>
        <fullName evidence="2">Polyamine ABC transporter substrate-binding protein</fullName>
    </submittedName>
</protein>
<comment type="caution">
    <text evidence="2">The sequence shown here is derived from an EMBL/GenBank/DDBJ whole genome shotgun (WGS) entry which is preliminary data.</text>
</comment>
<dbReference type="AlphaFoldDB" id="A0A0N8QQB7"/>
<keyword evidence="1" id="KW-0732">Signal</keyword>
<dbReference type="InterPro" id="IPR006059">
    <property type="entry name" value="SBP"/>
</dbReference>
<evidence type="ECO:0000256" key="1">
    <source>
        <dbReference type="ARBA" id="ARBA00022729"/>
    </source>
</evidence>
<name>A0A0N8QQB7_9PSED</name>
<dbReference type="EMBL" id="LJPT01000009">
    <property type="protein sequence ID" value="KPW52742.1"/>
    <property type="molecule type" value="Genomic_DNA"/>
</dbReference>
<dbReference type="RefSeq" id="WP_057417562.1">
    <property type="nucleotide sequence ID" value="NZ_LJPT01000009.1"/>
</dbReference>
<evidence type="ECO:0000313" key="2">
    <source>
        <dbReference type="EMBL" id="KPW52742.1"/>
    </source>
</evidence>
<dbReference type="Proteomes" id="UP000050425">
    <property type="component" value="Unassembled WGS sequence"/>
</dbReference>
<dbReference type="PATRIC" id="fig|251702.3.peg.49"/>
<sequence>MQSIEEDSIAILKDKLVKKEITKRDFLKACLVVSGGVAMSSLGLPSAYGNEQMTVANQGGDAVKVFGDAWTTPFERGTGIKVNIDGSGTLVGTVKKMVDDRNVHWDVLDGDGFFSPMLGADYLEPIDYNIVSPNGFFDWNKQTYGAGNYVYSVVLAYDKSKLSTAPKNWVDFFDRKNFPGKRALFKWFLCMPEVCMLGAGRKPEEIYPIDMNLVTEMVQSLGDDLVLWDSGASSQQLFLDGEVVMGAVWNTRATSVARDTNDRIAWTWEDQIVTPATWNIPKGAKNVAAAQRFIASTQDIRSQIKVLELMGYGPANPAAINQLNEAQARINPTSHLDKGIIRNDLWYAQHMNSELGTWLDAISG</sequence>
<dbReference type="Gene3D" id="3.40.190.10">
    <property type="entry name" value="Periplasmic binding protein-like II"/>
    <property type="match status" value="2"/>
</dbReference>